<protein>
    <submittedName>
        <fullName evidence="1">Uncharacterized protein</fullName>
    </submittedName>
</protein>
<evidence type="ECO:0000313" key="2">
    <source>
        <dbReference type="Proteomes" id="UP000215914"/>
    </source>
</evidence>
<dbReference type="EMBL" id="MNCJ02000316">
    <property type="protein sequence ID" value="KAF5823049.1"/>
    <property type="molecule type" value="Genomic_DNA"/>
</dbReference>
<dbReference type="Proteomes" id="UP000215914">
    <property type="component" value="Unassembled WGS sequence"/>
</dbReference>
<gene>
    <name evidence="1" type="ORF">HanXRQr2_Chr01g0034021</name>
</gene>
<dbReference type="Gramene" id="mRNA:HanXRQr2_Chr01g0034021">
    <property type="protein sequence ID" value="CDS:HanXRQr2_Chr01g0034021.1"/>
    <property type="gene ID" value="HanXRQr2_Chr01g0034021"/>
</dbReference>
<reference evidence="1" key="1">
    <citation type="journal article" date="2017" name="Nature">
        <title>The sunflower genome provides insights into oil metabolism, flowering and Asterid evolution.</title>
        <authorList>
            <person name="Badouin H."/>
            <person name="Gouzy J."/>
            <person name="Grassa C.J."/>
            <person name="Murat F."/>
            <person name="Staton S.E."/>
            <person name="Cottret L."/>
            <person name="Lelandais-Briere C."/>
            <person name="Owens G.L."/>
            <person name="Carrere S."/>
            <person name="Mayjonade B."/>
            <person name="Legrand L."/>
            <person name="Gill N."/>
            <person name="Kane N.C."/>
            <person name="Bowers J.E."/>
            <person name="Hubner S."/>
            <person name="Bellec A."/>
            <person name="Berard A."/>
            <person name="Berges H."/>
            <person name="Blanchet N."/>
            <person name="Boniface M.C."/>
            <person name="Brunel D."/>
            <person name="Catrice O."/>
            <person name="Chaidir N."/>
            <person name="Claudel C."/>
            <person name="Donnadieu C."/>
            <person name="Faraut T."/>
            <person name="Fievet G."/>
            <person name="Helmstetter N."/>
            <person name="King M."/>
            <person name="Knapp S.J."/>
            <person name="Lai Z."/>
            <person name="Le Paslier M.C."/>
            <person name="Lippi Y."/>
            <person name="Lorenzon L."/>
            <person name="Mandel J.R."/>
            <person name="Marage G."/>
            <person name="Marchand G."/>
            <person name="Marquand E."/>
            <person name="Bret-Mestries E."/>
            <person name="Morien E."/>
            <person name="Nambeesan S."/>
            <person name="Nguyen T."/>
            <person name="Pegot-Espagnet P."/>
            <person name="Pouilly N."/>
            <person name="Raftis F."/>
            <person name="Sallet E."/>
            <person name="Schiex T."/>
            <person name="Thomas J."/>
            <person name="Vandecasteele C."/>
            <person name="Vares D."/>
            <person name="Vear F."/>
            <person name="Vautrin S."/>
            <person name="Crespi M."/>
            <person name="Mangin B."/>
            <person name="Burke J.M."/>
            <person name="Salse J."/>
            <person name="Munos S."/>
            <person name="Vincourt P."/>
            <person name="Rieseberg L.H."/>
            <person name="Langlade N.B."/>
        </authorList>
    </citation>
    <scope>NUCLEOTIDE SEQUENCE</scope>
    <source>
        <tissue evidence="1">Leaves</tissue>
    </source>
</reference>
<organism evidence="1 2">
    <name type="scientific">Helianthus annuus</name>
    <name type="common">Common sunflower</name>
    <dbReference type="NCBI Taxonomy" id="4232"/>
    <lineage>
        <taxon>Eukaryota</taxon>
        <taxon>Viridiplantae</taxon>
        <taxon>Streptophyta</taxon>
        <taxon>Embryophyta</taxon>
        <taxon>Tracheophyta</taxon>
        <taxon>Spermatophyta</taxon>
        <taxon>Magnoliopsida</taxon>
        <taxon>eudicotyledons</taxon>
        <taxon>Gunneridae</taxon>
        <taxon>Pentapetalae</taxon>
        <taxon>asterids</taxon>
        <taxon>campanulids</taxon>
        <taxon>Asterales</taxon>
        <taxon>Asteraceae</taxon>
        <taxon>Asteroideae</taxon>
        <taxon>Heliantheae alliance</taxon>
        <taxon>Heliantheae</taxon>
        <taxon>Helianthus</taxon>
    </lineage>
</organism>
<dbReference type="AlphaFoldDB" id="A0A9K3JX44"/>
<sequence>MSKLQVLSFMFVSNFRRCPLPLKLMSFVLNVSKSCTLCPLGQTQLIFFVKSDHVQST</sequence>
<keyword evidence="2" id="KW-1185">Reference proteome</keyword>
<name>A0A9K3JX44_HELAN</name>
<evidence type="ECO:0000313" key="1">
    <source>
        <dbReference type="EMBL" id="KAF5823049.1"/>
    </source>
</evidence>
<proteinExistence type="predicted"/>
<accession>A0A9K3JX44</accession>
<comment type="caution">
    <text evidence="1">The sequence shown here is derived from an EMBL/GenBank/DDBJ whole genome shotgun (WGS) entry which is preliminary data.</text>
</comment>
<reference evidence="1" key="2">
    <citation type="submission" date="2020-06" db="EMBL/GenBank/DDBJ databases">
        <title>Helianthus annuus Genome sequencing and assembly Release 2.</title>
        <authorList>
            <person name="Gouzy J."/>
            <person name="Langlade N."/>
            <person name="Munos S."/>
        </authorList>
    </citation>
    <scope>NUCLEOTIDE SEQUENCE</scope>
    <source>
        <tissue evidence="1">Leaves</tissue>
    </source>
</reference>